<organism evidence="1">
    <name type="scientific">marine sediment metagenome</name>
    <dbReference type="NCBI Taxonomy" id="412755"/>
    <lineage>
        <taxon>unclassified sequences</taxon>
        <taxon>metagenomes</taxon>
        <taxon>ecological metagenomes</taxon>
    </lineage>
</organism>
<proteinExistence type="predicted"/>
<dbReference type="AlphaFoldDB" id="X1EVZ4"/>
<sequence>MYFGAQQMCAIHCRSRIELKSMYCEECSNQKGENPEMNAYNEIQRILREYEISQDMPLEDIYHLFSKLISKKEVMIALLRDRLIRENPEKNKSDIYEELADKLNISVSMITHAKY</sequence>
<reference evidence="1" key="1">
    <citation type="journal article" date="2014" name="Front. Microbiol.">
        <title>High frequency of phylogenetically diverse reductive dehalogenase-homologous genes in deep subseafloor sedimentary metagenomes.</title>
        <authorList>
            <person name="Kawai M."/>
            <person name="Futagami T."/>
            <person name="Toyoda A."/>
            <person name="Takaki Y."/>
            <person name="Nishi S."/>
            <person name="Hori S."/>
            <person name="Arai W."/>
            <person name="Tsubouchi T."/>
            <person name="Morono Y."/>
            <person name="Uchiyama I."/>
            <person name="Ito T."/>
            <person name="Fujiyama A."/>
            <person name="Inagaki F."/>
            <person name="Takami H."/>
        </authorList>
    </citation>
    <scope>NUCLEOTIDE SEQUENCE</scope>
    <source>
        <strain evidence="1">Expedition CK06-06</strain>
    </source>
</reference>
<gene>
    <name evidence="1" type="ORF">S03H2_20496</name>
</gene>
<name>X1EVZ4_9ZZZZ</name>
<dbReference type="EMBL" id="BARU01010807">
    <property type="protein sequence ID" value="GAH37541.1"/>
    <property type="molecule type" value="Genomic_DNA"/>
</dbReference>
<evidence type="ECO:0000313" key="1">
    <source>
        <dbReference type="EMBL" id="GAH37541.1"/>
    </source>
</evidence>
<accession>X1EVZ4</accession>
<comment type="caution">
    <text evidence="1">The sequence shown here is derived from an EMBL/GenBank/DDBJ whole genome shotgun (WGS) entry which is preliminary data.</text>
</comment>
<protein>
    <submittedName>
        <fullName evidence="1">Uncharacterized protein</fullName>
    </submittedName>
</protein>